<evidence type="ECO:0000313" key="1">
    <source>
        <dbReference type="EMBL" id="KKL27806.1"/>
    </source>
</evidence>
<gene>
    <name evidence="1" type="ORF">LCGC14_2381450</name>
</gene>
<proteinExistence type="predicted"/>
<name>A0A0F9ED91_9ZZZZ</name>
<organism evidence="1">
    <name type="scientific">marine sediment metagenome</name>
    <dbReference type="NCBI Taxonomy" id="412755"/>
    <lineage>
        <taxon>unclassified sequences</taxon>
        <taxon>metagenomes</taxon>
        <taxon>ecological metagenomes</taxon>
    </lineage>
</organism>
<reference evidence="1" key="1">
    <citation type="journal article" date="2015" name="Nature">
        <title>Complex archaea that bridge the gap between prokaryotes and eukaryotes.</title>
        <authorList>
            <person name="Spang A."/>
            <person name="Saw J.H."/>
            <person name="Jorgensen S.L."/>
            <person name="Zaremba-Niedzwiedzka K."/>
            <person name="Martijn J."/>
            <person name="Lind A.E."/>
            <person name="van Eijk R."/>
            <person name="Schleper C."/>
            <person name="Guy L."/>
            <person name="Ettema T.J."/>
        </authorList>
    </citation>
    <scope>NUCLEOTIDE SEQUENCE</scope>
</reference>
<dbReference type="EMBL" id="LAZR01035330">
    <property type="protein sequence ID" value="KKL27806.1"/>
    <property type="molecule type" value="Genomic_DNA"/>
</dbReference>
<sequence length="56" mass="6501">MEVKEQIQKMQKETCVYELKEASKLDGSETPRQLNVILEKCQCIQISNLINGFNKQ</sequence>
<accession>A0A0F9ED91</accession>
<comment type="caution">
    <text evidence="1">The sequence shown here is derived from an EMBL/GenBank/DDBJ whole genome shotgun (WGS) entry which is preliminary data.</text>
</comment>
<protein>
    <submittedName>
        <fullName evidence="1">Uncharacterized protein</fullName>
    </submittedName>
</protein>
<dbReference type="AlphaFoldDB" id="A0A0F9ED91"/>